<name>A0AAU7PQJ4_9FIRM</name>
<dbReference type="EMBL" id="CP157940">
    <property type="protein sequence ID" value="XBS54623.1"/>
    <property type="molecule type" value="Genomic_DNA"/>
</dbReference>
<evidence type="ECO:0000256" key="1">
    <source>
        <dbReference type="ARBA" id="ARBA00022723"/>
    </source>
</evidence>
<evidence type="ECO:0000256" key="2">
    <source>
        <dbReference type="ARBA" id="ARBA00022771"/>
    </source>
</evidence>
<dbReference type="PANTHER" id="PTHR30313:SF2">
    <property type="entry name" value="DNA PRIMASE"/>
    <property type="match status" value="1"/>
</dbReference>
<keyword evidence="3" id="KW-0862">Zinc</keyword>
<dbReference type="InterPro" id="IPR050219">
    <property type="entry name" value="DnaG_primase"/>
</dbReference>
<dbReference type="GO" id="GO:0003677">
    <property type="term" value="F:DNA binding"/>
    <property type="evidence" value="ECO:0007669"/>
    <property type="project" value="InterPro"/>
</dbReference>
<dbReference type="Pfam" id="PF01807">
    <property type="entry name" value="Zn_ribbon_DnaG"/>
    <property type="match status" value="1"/>
</dbReference>
<proteinExistence type="predicted"/>
<dbReference type="PANTHER" id="PTHR30313">
    <property type="entry name" value="DNA PRIMASE"/>
    <property type="match status" value="1"/>
</dbReference>
<keyword evidence="2" id="KW-0863">Zinc-finger</keyword>
<dbReference type="InterPro" id="IPR002694">
    <property type="entry name" value="Znf_CHC2"/>
</dbReference>
<keyword evidence="1" id="KW-0479">Metal-binding</keyword>
<dbReference type="GO" id="GO:0003899">
    <property type="term" value="F:DNA-directed RNA polymerase activity"/>
    <property type="evidence" value="ECO:0007669"/>
    <property type="project" value="InterPro"/>
</dbReference>
<dbReference type="AlphaFoldDB" id="A0AAU7PQJ4"/>
<evidence type="ECO:0000256" key="3">
    <source>
        <dbReference type="ARBA" id="ARBA00022833"/>
    </source>
</evidence>
<accession>A0AAU7PQJ4</accession>
<dbReference type="InterPro" id="IPR036977">
    <property type="entry name" value="DNA_primase_Znf_CHC2"/>
</dbReference>
<gene>
    <name evidence="5" type="ORF">ABFV83_02180</name>
</gene>
<evidence type="ECO:0000313" key="5">
    <source>
        <dbReference type="EMBL" id="XBS54623.1"/>
    </source>
</evidence>
<reference evidence="5" key="1">
    <citation type="submission" date="2024-06" db="EMBL/GenBank/DDBJ databases">
        <title>Lacrimispora cavernae sp. nov., a novel anaerobe isolated from bat guano pile inside a cave.</title>
        <authorList>
            <person name="Miller S.L."/>
            <person name="Lu N."/>
            <person name="King J."/>
            <person name="Sankaranarayanan K."/>
            <person name="Lawson P.A."/>
        </authorList>
    </citation>
    <scope>NUCLEOTIDE SEQUENCE</scope>
    <source>
        <strain evidence="5">BS-2</strain>
    </source>
</reference>
<feature type="domain" description="Zinc finger CHC2-type" evidence="4">
    <location>
        <begin position="37"/>
        <end position="90"/>
    </location>
</feature>
<dbReference type="GO" id="GO:0008270">
    <property type="term" value="F:zinc ion binding"/>
    <property type="evidence" value="ECO:0007669"/>
    <property type="project" value="UniProtKB-KW"/>
</dbReference>
<protein>
    <submittedName>
        <fullName evidence="5">CHC2 zinc finger domain-containing protein</fullName>
    </submittedName>
</protein>
<dbReference type="SMART" id="SM00400">
    <property type="entry name" value="ZnF_CHCC"/>
    <property type="match status" value="1"/>
</dbReference>
<dbReference type="GO" id="GO:0006269">
    <property type="term" value="P:DNA replication, synthesis of primer"/>
    <property type="evidence" value="ECO:0007669"/>
    <property type="project" value="TreeGrafter"/>
</dbReference>
<organism evidence="5">
    <name type="scientific">Lacrimispora sp. BS-2</name>
    <dbReference type="NCBI Taxonomy" id="3151850"/>
    <lineage>
        <taxon>Bacteria</taxon>
        <taxon>Bacillati</taxon>
        <taxon>Bacillota</taxon>
        <taxon>Clostridia</taxon>
        <taxon>Lachnospirales</taxon>
        <taxon>Lachnospiraceae</taxon>
        <taxon>Lacrimispora</taxon>
    </lineage>
</organism>
<dbReference type="GO" id="GO:0005737">
    <property type="term" value="C:cytoplasm"/>
    <property type="evidence" value="ECO:0007669"/>
    <property type="project" value="TreeGrafter"/>
</dbReference>
<dbReference type="RefSeq" id="WP_349947315.1">
    <property type="nucleotide sequence ID" value="NZ_CP157940.1"/>
</dbReference>
<evidence type="ECO:0000259" key="4">
    <source>
        <dbReference type="SMART" id="SM00400"/>
    </source>
</evidence>
<dbReference type="SUPFAM" id="SSF57783">
    <property type="entry name" value="Zinc beta-ribbon"/>
    <property type="match status" value="1"/>
</dbReference>
<dbReference type="Gene3D" id="3.90.580.10">
    <property type="entry name" value="Zinc finger, CHC2-type domain"/>
    <property type="match status" value="1"/>
</dbReference>
<sequence>MREFHSCDPELFHKVKESVSMQAVAEYYGLQVNKKGLCLCPFHQDKDPSMKIYPNGKGFYCFTCGTGGDQIKFAALYQGIRNEEAAKELAAAFSVPVTVPVTYREKREAERKRKRRQNVAAFAKRAKMYVQMYRILLCEAIHEKNEHFTEALQNITYIEYLLENLEECPEEVYGDKKAVIRIGEIEGRINNWYVRTEPDGSISR</sequence>